<protein>
    <submittedName>
        <fullName evidence="2">Uncharacterized protein</fullName>
    </submittedName>
</protein>
<keyword evidence="1" id="KW-0472">Membrane</keyword>
<name>A0A1H0PML4_9BACI</name>
<accession>A0A1H0PML4</accession>
<keyword evidence="1" id="KW-1133">Transmembrane helix</keyword>
<dbReference type="EMBL" id="FNJU01000001">
    <property type="protein sequence ID" value="SDP05838.1"/>
    <property type="molecule type" value="Genomic_DNA"/>
</dbReference>
<reference evidence="3" key="1">
    <citation type="submission" date="2016-10" db="EMBL/GenBank/DDBJ databases">
        <authorList>
            <person name="Varghese N."/>
            <person name="Submissions S."/>
        </authorList>
    </citation>
    <scope>NUCLEOTIDE SEQUENCE [LARGE SCALE GENOMIC DNA]</scope>
    <source>
        <strain evidence="3">IBRC-M10078</strain>
    </source>
</reference>
<evidence type="ECO:0000313" key="3">
    <source>
        <dbReference type="Proteomes" id="UP000199159"/>
    </source>
</evidence>
<feature type="transmembrane region" description="Helical" evidence="1">
    <location>
        <begin position="95"/>
        <end position="113"/>
    </location>
</feature>
<dbReference type="AlphaFoldDB" id="A0A1H0PML4"/>
<dbReference type="RefSeq" id="WP_238457135.1">
    <property type="nucleotide sequence ID" value="NZ_FNJU01000001.1"/>
</dbReference>
<keyword evidence="1" id="KW-0812">Transmembrane</keyword>
<dbReference type="STRING" id="930152.SAMN05216565_101370"/>
<evidence type="ECO:0000313" key="2">
    <source>
        <dbReference type="EMBL" id="SDP05838.1"/>
    </source>
</evidence>
<organism evidence="2 3">
    <name type="scientific">Litchfieldia salsa</name>
    <dbReference type="NCBI Taxonomy" id="930152"/>
    <lineage>
        <taxon>Bacteria</taxon>
        <taxon>Bacillati</taxon>
        <taxon>Bacillota</taxon>
        <taxon>Bacilli</taxon>
        <taxon>Bacillales</taxon>
        <taxon>Bacillaceae</taxon>
        <taxon>Litchfieldia</taxon>
    </lineage>
</organism>
<keyword evidence="3" id="KW-1185">Reference proteome</keyword>
<gene>
    <name evidence="2" type="ORF">SAMN05216565_101370</name>
</gene>
<evidence type="ECO:0000256" key="1">
    <source>
        <dbReference type="SAM" id="Phobius"/>
    </source>
</evidence>
<sequence>MNTYNQMDPQDQRNQMKNLCKSYMNYHVIGQLSDGSQFEGIIDSMDEESVTMLVPEEVEEQQMTRYGYGNGYNGYDDDYYPPRRRRYRRFRRRRYPYGNLLGLLLYPYFAPAYPPYPYPYY</sequence>
<proteinExistence type="predicted"/>
<dbReference type="Proteomes" id="UP000199159">
    <property type="component" value="Unassembled WGS sequence"/>
</dbReference>